<organism evidence="13 14">
    <name type="scientific">Lutibaculum baratangense AMV1</name>
    <dbReference type="NCBI Taxonomy" id="631454"/>
    <lineage>
        <taxon>Bacteria</taxon>
        <taxon>Pseudomonadati</taxon>
        <taxon>Pseudomonadota</taxon>
        <taxon>Alphaproteobacteria</taxon>
        <taxon>Hyphomicrobiales</taxon>
        <taxon>Tepidamorphaceae</taxon>
        <taxon>Lutibaculum</taxon>
    </lineage>
</organism>
<dbReference type="HAMAP" id="MF_00183">
    <property type="entry name" value="DXP_reductoisom"/>
    <property type="match status" value="1"/>
</dbReference>
<comment type="caution">
    <text evidence="9">Lacks conserved residue(s) required for the propagation of feature annotation.</text>
</comment>
<dbReference type="InterPro" id="IPR013644">
    <property type="entry name" value="DXP_reductoisomerase_C"/>
</dbReference>
<dbReference type="InterPro" id="IPR036169">
    <property type="entry name" value="DXPR_C_sf"/>
</dbReference>
<dbReference type="Gene3D" id="1.10.1740.10">
    <property type="match status" value="1"/>
</dbReference>
<proteinExistence type="inferred from homology"/>
<dbReference type="FunFam" id="3.40.50.720:FF:000045">
    <property type="entry name" value="1-deoxy-D-xylulose 5-phosphate reductoisomerase"/>
    <property type="match status" value="1"/>
</dbReference>
<evidence type="ECO:0000256" key="5">
    <source>
        <dbReference type="ARBA" id="ARBA00023002"/>
    </source>
</evidence>
<feature type="domain" description="1-deoxy-D-xylulose 5-phosphate reductoisomerase C-terminal" evidence="11">
    <location>
        <begin position="146"/>
        <end position="229"/>
    </location>
</feature>
<dbReference type="EMBL" id="AWXZ01000039">
    <property type="protein sequence ID" value="ESR23468.1"/>
    <property type="molecule type" value="Genomic_DNA"/>
</dbReference>
<accession>V4TAK9</accession>
<dbReference type="PIRSF" id="PIRSF006205">
    <property type="entry name" value="Dxp_reductismrs"/>
    <property type="match status" value="1"/>
</dbReference>
<dbReference type="GO" id="GO:0016853">
    <property type="term" value="F:isomerase activity"/>
    <property type="evidence" value="ECO:0007669"/>
    <property type="project" value="UniProtKB-KW"/>
</dbReference>
<dbReference type="PANTHER" id="PTHR30525">
    <property type="entry name" value="1-DEOXY-D-XYLULOSE 5-PHOSPHATE REDUCTOISOMERASE"/>
    <property type="match status" value="1"/>
</dbReference>
<keyword evidence="7 9" id="KW-0414">Isoprene biosynthesis</keyword>
<comment type="catalytic activity">
    <reaction evidence="8">
        <text>2-C-methyl-D-erythritol 4-phosphate + NADP(+) = 1-deoxy-D-xylulose 5-phosphate + NADPH + H(+)</text>
        <dbReference type="Rhea" id="RHEA:13717"/>
        <dbReference type="ChEBI" id="CHEBI:15378"/>
        <dbReference type="ChEBI" id="CHEBI:57783"/>
        <dbReference type="ChEBI" id="CHEBI:57792"/>
        <dbReference type="ChEBI" id="CHEBI:58262"/>
        <dbReference type="ChEBI" id="CHEBI:58349"/>
        <dbReference type="EC" id="1.1.1.267"/>
    </reaction>
    <physiologicalReaction direction="right-to-left" evidence="8">
        <dbReference type="Rhea" id="RHEA:13719"/>
    </physiologicalReaction>
</comment>
<evidence type="ECO:0000256" key="7">
    <source>
        <dbReference type="ARBA" id="ARBA00023229"/>
    </source>
</evidence>
<evidence type="ECO:0000259" key="12">
    <source>
        <dbReference type="Pfam" id="PF13288"/>
    </source>
</evidence>
<dbReference type="Pfam" id="PF02670">
    <property type="entry name" value="DXP_reductoisom"/>
    <property type="match status" value="1"/>
</dbReference>
<feature type="binding site" evidence="9">
    <location>
        <position position="151"/>
    </location>
    <ligand>
        <name>1-deoxy-D-xylulose 5-phosphate</name>
        <dbReference type="ChEBI" id="CHEBI:57792"/>
    </ligand>
</feature>
<dbReference type="AlphaFoldDB" id="V4TAK9"/>
<feature type="domain" description="1-deoxy-D-xylulose 5-phosphate reductoisomerase N-terminal" evidence="10">
    <location>
        <begin position="7"/>
        <end position="132"/>
    </location>
</feature>
<keyword evidence="3 9" id="KW-0479">Metal-binding</keyword>
<feature type="binding site" evidence="9">
    <location>
        <position position="217"/>
    </location>
    <ligand>
        <name>1-deoxy-D-xylulose 5-phosphate</name>
        <dbReference type="ChEBI" id="CHEBI:57792"/>
    </ligand>
</feature>
<feature type="binding site" evidence="9">
    <location>
        <position position="15"/>
    </location>
    <ligand>
        <name>NADPH</name>
        <dbReference type="ChEBI" id="CHEBI:57783"/>
    </ligand>
</feature>
<feature type="binding site" evidence="9">
    <location>
        <position position="39"/>
    </location>
    <ligand>
        <name>NADPH</name>
        <dbReference type="ChEBI" id="CHEBI:57783"/>
    </ligand>
</feature>
<feature type="binding site" evidence="9">
    <location>
        <position position="126"/>
    </location>
    <ligand>
        <name>NADPH</name>
        <dbReference type="ChEBI" id="CHEBI:57783"/>
    </ligand>
</feature>
<feature type="binding site" evidence="9">
    <location>
        <position position="152"/>
    </location>
    <ligand>
        <name>1-deoxy-D-xylulose 5-phosphate</name>
        <dbReference type="ChEBI" id="CHEBI:57792"/>
    </ligand>
</feature>
<evidence type="ECO:0000256" key="6">
    <source>
        <dbReference type="ARBA" id="ARBA00023211"/>
    </source>
</evidence>
<feature type="binding site" evidence="9">
    <location>
        <position position="13"/>
    </location>
    <ligand>
        <name>NADPH</name>
        <dbReference type="ChEBI" id="CHEBI:57783"/>
    </ligand>
</feature>
<evidence type="ECO:0000256" key="8">
    <source>
        <dbReference type="ARBA" id="ARBA00048543"/>
    </source>
</evidence>
<evidence type="ECO:0000256" key="1">
    <source>
        <dbReference type="ARBA" id="ARBA00005094"/>
    </source>
</evidence>
<keyword evidence="13" id="KW-0413">Isomerase</keyword>
<dbReference type="SUPFAM" id="SSF55347">
    <property type="entry name" value="Glyceraldehyde-3-phosphate dehydrogenase-like, C-terminal domain"/>
    <property type="match status" value="1"/>
</dbReference>
<evidence type="ECO:0000313" key="14">
    <source>
        <dbReference type="Proteomes" id="UP000017819"/>
    </source>
</evidence>
<dbReference type="GO" id="GO:0030604">
    <property type="term" value="F:1-deoxy-D-xylulose-5-phosphate reductoisomerase activity"/>
    <property type="evidence" value="ECO:0007669"/>
    <property type="project" value="UniProtKB-UniRule"/>
</dbReference>
<sequence>MSEPQSLTILGATGSIGTSTLDLVGRLPERFVLSSVTAGTNAKALAAIARRHGAQFAAVADPAAYEELKAQLSGSGIACGAGPAALVEAAERPADRVMAAIVGTAGLAPTLAALRRGTTVLLANKECLVSAGDCFMRTAREHEAEVLPVDSEHSAIFQALEGRNRDCVETATLTASGGPFRTASLERLEQVTAAEAVCHPNWSMGAKVSVDSATLMNKGLELIEAHHLFALSAEQLRVLVHPESVVHGLVSYTDGSVLAQLAPPDMRTPIALSLAWPARMTTPVPRLDLARLAKLTFEEPDLVRFPALAHALAALGAGGGAPTVLNAANEVAVAEFLVGRLRFLDIARIVGAVLDRAAASPLTAPAELDDALELDRWARMLTREAIARAPESA</sequence>
<dbReference type="Pfam" id="PF08436">
    <property type="entry name" value="DXP_redisom_C"/>
    <property type="match status" value="1"/>
</dbReference>
<dbReference type="InterPro" id="IPR013512">
    <property type="entry name" value="DXP_reductoisomerase_N"/>
</dbReference>
<feature type="binding site" evidence="9">
    <location>
        <position position="221"/>
    </location>
    <ligand>
        <name>1-deoxy-D-xylulose 5-phosphate</name>
        <dbReference type="ChEBI" id="CHEBI:57792"/>
    </ligand>
</feature>
<dbReference type="GO" id="GO:0070402">
    <property type="term" value="F:NADPH binding"/>
    <property type="evidence" value="ECO:0007669"/>
    <property type="project" value="InterPro"/>
</dbReference>
<feature type="domain" description="DXP reductoisomerase C-terminal" evidence="12">
    <location>
        <begin position="261"/>
        <end position="380"/>
    </location>
</feature>
<dbReference type="GO" id="GO:0030145">
    <property type="term" value="F:manganese ion binding"/>
    <property type="evidence" value="ECO:0007669"/>
    <property type="project" value="TreeGrafter"/>
</dbReference>
<protein>
    <recommendedName>
        <fullName evidence="9">1-deoxy-D-xylulose 5-phosphate reductoisomerase</fullName>
        <shortName evidence="9">DXP reductoisomerase</shortName>
        <ecNumber evidence="9">1.1.1.267</ecNumber>
    </recommendedName>
    <alternativeName>
        <fullName evidence="9">1-deoxyxylulose-5-phosphate reductoisomerase</fullName>
    </alternativeName>
    <alternativeName>
        <fullName evidence="9">2-C-methyl-D-erythritol 4-phosphate synthase</fullName>
    </alternativeName>
</protein>
<dbReference type="eggNOG" id="COG0743">
    <property type="taxonomic scope" value="Bacteria"/>
</dbReference>
<reference evidence="13 14" key="1">
    <citation type="journal article" date="2014" name="Genome Announc.">
        <title>Draft Genome Sequence of Lutibaculum baratangense Strain AMV1T, Isolated from a Mud Volcano in Andamans, India.</title>
        <authorList>
            <person name="Singh A."/>
            <person name="Sreenivas A."/>
            <person name="Sathyanarayana Reddy G."/>
            <person name="Pinnaka A.K."/>
            <person name="Shivaji S."/>
        </authorList>
    </citation>
    <scope>NUCLEOTIDE SEQUENCE [LARGE SCALE GENOMIC DNA]</scope>
    <source>
        <strain evidence="13 14">AMV1</strain>
    </source>
</reference>
<feature type="binding site" evidence="9">
    <location>
        <position position="150"/>
    </location>
    <ligand>
        <name>Mn(2+)</name>
        <dbReference type="ChEBI" id="CHEBI:29035"/>
    </ligand>
</feature>
<evidence type="ECO:0000259" key="10">
    <source>
        <dbReference type="Pfam" id="PF02670"/>
    </source>
</evidence>
<dbReference type="InterPro" id="IPR026877">
    <property type="entry name" value="DXPR_C"/>
</dbReference>
<feature type="binding site" evidence="9">
    <location>
        <position position="212"/>
    </location>
    <ligand>
        <name>1-deoxy-D-xylulose 5-phosphate</name>
        <dbReference type="ChEBI" id="CHEBI:57792"/>
    </ligand>
</feature>
<comment type="similarity">
    <text evidence="2 9">Belongs to the DXR family.</text>
</comment>
<feature type="binding site" evidence="9">
    <location>
        <position position="14"/>
    </location>
    <ligand>
        <name>NADPH</name>
        <dbReference type="ChEBI" id="CHEBI:57783"/>
    </ligand>
</feature>
<dbReference type="UniPathway" id="UPA00056">
    <property type="reaction ID" value="UER00092"/>
</dbReference>
<feature type="binding site" evidence="9">
    <location>
        <position position="124"/>
    </location>
    <ligand>
        <name>NADPH</name>
        <dbReference type="ChEBI" id="CHEBI:57783"/>
    </ligand>
</feature>
<comment type="caution">
    <text evidence="13">The sequence shown here is derived from an EMBL/GenBank/DDBJ whole genome shotgun (WGS) entry which is preliminary data.</text>
</comment>
<dbReference type="STRING" id="631454.N177_3536"/>
<gene>
    <name evidence="9" type="primary">dxr</name>
    <name evidence="13" type="ORF">N177_3536</name>
</gene>
<dbReference type="InterPro" id="IPR036291">
    <property type="entry name" value="NAD(P)-bd_dom_sf"/>
</dbReference>
<feature type="binding site" evidence="9">
    <location>
        <position position="152"/>
    </location>
    <ligand>
        <name>Mn(2+)</name>
        <dbReference type="ChEBI" id="CHEBI:29035"/>
    </ligand>
</feature>
<evidence type="ECO:0000256" key="9">
    <source>
        <dbReference type="HAMAP-Rule" id="MF_00183"/>
    </source>
</evidence>
<dbReference type="OrthoDB" id="9806546at2"/>
<dbReference type="SUPFAM" id="SSF51735">
    <property type="entry name" value="NAD(P)-binding Rossmann-fold domains"/>
    <property type="match status" value="1"/>
</dbReference>
<keyword evidence="4 9" id="KW-0521">NADP</keyword>
<dbReference type="RefSeq" id="WP_023433654.1">
    <property type="nucleotide sequence ID" value="NZ_AWXZ01000039.1"/>
</dbReference>
<evidence type="ECO:0000256" key="4">
    <source>
        <dbReference type="ARBA" id="ARBA00022857"/>
    </source>
</evidence>
<evidence type="ECO:0000313" key="13">
    <source>
        <dbReference type="EMBL" id="ESR23468.1"/>
    </source>
</evidence>
<feature type="binding site" evidence="9">
    <location>
        <position position="125"/>
    </location>
    <ligand>
        <name>1-deoxy-D-xylulose 5-phosphate</name>
        <dbReference type="ChEBI" id="CHEBI:57792"/>
    </ligand>
</feature>
<keyword evidence="14" id="KW-1185">Reference proteome</keyword>
<keyword evidence="9" id="KW-0460">Magnesium</keyword>
<comment type="cofactor">
    <cofactor evidence="9">
        <name>Mg(2+)</name>
        <dbReference type="ChEBI" id="CHEBI:18420"/>
    </cofactor>
    <cofactor evidence="9">
        <name>Mn(2+)</name>
        <dbReference type="ChEBI" id="CHEBI:29035"/>
    </cofactor>
</comment>
<dbReference type="PANTHER" id="PTHR30525:SF0">
    <property type="entry name" value="1-DEOXY-D-XYLULOSE 5-PHOSPHATE REDUCTOISOMERASE, CHLOROPLASTIC"/>
    <property type="match status" value="1"/>
</dbReference>
<comment type="function">
    <text evidence="9">Catalyzes the NADPH-dependent rearrangement and reduction of 1-deoxy-D-xylulose-5-phosphate (DXP) to 2-C-methyl-D-erythritol 4-phosphate (MEP).</text>
</comment>
<dbReference type="InterPro" id="IPR003821">
    <property type="entry name" value="DXP_reductoisomerase"/>
</dbReference>
<keyword evidence="5 9" id="KW-0560">Oxidoreductase</keyword>
<feature type="binding site" evidence="9">
    <location>
        <position position="41"/>
    </location>
    <ligand>
        <name>NADPH</name>
        <dbReference type="ChEBI" id="CHEBI:57783"/>
    </ligand>
</feature>
<dbReference type="Proteomes" id="UP000017819">
    <property type="component" value="Unassembled WGS sequence"/>
</dbReference>
<comment type="pathway">
    <text evidence="1 9">Isoprenoid biosynthesis; isopentenyl diphosphate biosynthesis via DXP pathway; isopentenyl diphosphate from 1-deoxy-D-xylulose 5-phosphate: step 1/6.</text>
</comment>
<dbReference type="Gene3D" id="3.40.50.720">
    <property type="entry name" value="NAD(P)-binding Rossmann-like Domain"/>
    <property type="match status" value="1"/>
</dbReference>
<evidence type="ECO:0000259" key="11">
    <source>
        <dbReference type="Pfam" id="PF08436"/>
    </source>
</evidence>
<feature type="binding site" evidence="9">
    <location>
        <position position="176"/>
    </location>
    <ligand>
        <name>1-deoxy-D-xylulose 5-phosphate</name>
        <dbReference type="ChEBI" id="CHEBI:57792"/>
    </ligand>
</feature>
<dbReference type="EC" id="1.1.1.267" evidence="9"/>
<feature type="binding site" evidence="9">
    <location>
        <position position="221"/>
    </location>
    <ligand>
        <name>Mn(2+)</name>
        <dbReference type="ChEBI" id="CHEBI:29035"/>
    </ligand>
</feature>
<dbReference type="SUPFAM" id="SSF69055">
    <property type="entry name" value="1-deoxy-D-xylulose-5-phosphate reductoisomerase, C-terminal domain"/>
    <property type="match status" value="1"/>
</dbReference>
<keyword evidence="6 9" id="KW-0464">Manganese</keyword>
<feature type="binding site" evidence="9">
    <location>
        <position position="199"/>
    </location>
    <ligand>
        <name>1-deoxy-D-xylulose 5-phosphate</name>
        <dbReference type="ChEBI" id="CHEBI:57792"/>
    </ligand>
</feature>
<dbReference type="NCBIfam" id="TIGR00243">
    <property type="entry name" value="Dxr"/>
    <property type="match status" value="1"/>
</dbReference>
<dbReference type="GO" id="GO:0051484">
    <property type="term" value="P:isopentenyl diphosphate biosynthetic process, methylerythritol 4-phosphate pathway involved in terpenoid biosynthetic process"/>
    <property type="evidence" value="ECO:0007669"/>
    <property type="project" value="TreeGrafter"/>
</dbReference>
<dbReference type="PATRIC" id="fig|631454.5.peg.3496"/>
<dbReference type="Pfam" id="PF13288">
    <property type="entry name" value="DXPR_C"/>
    <property type="match status" value="1"/>
</dbReference>
<feature type="binding site" evidence="9">
    <location>
        <position position="205"/>
    </location>
    <ligand>
        <name>NADPH</name>
        <dbReference type="ChEBI" id="CHEBI:57783"/>
    </ligand>
</feature>
<evidence type="ECO:0000256" key="2">
    <source>
        <dbReference type="ARBA" id="ARBA00006825"/>
    </source>
</evidence>
<evidence type="ECO:0000256" key="3">
    <source>
        <dbReference type="ARBA" id="ARBA00022723"/>
    </source>
</evidence>
<feature type="binding site" evidence="9">
    <location>
        <position position="16"/>
    </location>
    <ligand>
        <name>NADPH</name>
        <dbReference type="ChEBI" id="CHEBI:57783"/>
    </ligand>
</feature>
<feature type="binding site" evidence="9">
    <location>
        <position position="218"/>
    </location>
    <ligand>
        <name>1-deoxy-D-xylulose 5-phosphate</name>
        <dbReference type="ChEBI" id="CHEBI:57792"/>
    </ligand>
</feature>
<name>V4TAK9_9HYPH</name>